<protein>
    <recommendedName>
        <fullName evidence="13">GPI transamidase component PIG-S</fullName>
    </recommendedName>
</protein>
<feature type="transmembrane region" description="Helical" evidence="10">
    <location>
        <begin position="221"/>
        <end position="240"/>
    </location>
</feature>
<keyword evidence="5 10" id="KW-0812">Transmembrane</keyword>
<dbReference type="PANTHER" id="PTHR21072">
    <property type="entry name" value="GPI TRANSAMIDASE COMPONENT PIG-S"/>
    <property type="match status" value="1"/>
</dbReference>
<dbReference type="GO" id="GO:0042765">
    <property type="term" value="C:GPI-anchor transamidase complex"/>
    <property type="evidence" value="ECO:0007669"/>
    <property type="project" value="InterPro"/>
</dbReference>
<comment type="subcellular location">
    <subcellularLocation>
        <location evidence="1">Endoplasmic reticulum membrane</location>
        <topology evidence="1">Multi-pass membrane protein</topology>
    </subcellularLocation>
</comment>
<evidence type="ECO:0000256" key="8">
    <source>
        <dbReference type="ARBA" id="ARBA00023136"/>
    </source>
</evidence>
<comment type="pathway">
    <text evidence="2">Glycolipid biosynthesis; glycosylphosphatidylinositol-anchor biosynthesis.</text>
</comment>
<keyword evidence="4" id="KW-0337">GPI-anchor biosynthesis</keyword>
<evidence type="ECO:0000256" key="3">
    <source>
        <dbReference type="ARBA" id="ARBA00005316"/>
    </source>
</evidence>
<dbReference type="EMBL" id="SPNW01000004">
    <property type="protein sequence ID" value="TIA92927.1"/>
    <property type="molecule type" value="Genomic_DNA"/>
</dbReference>
<dbReference type="AlphaFoldDB" id="A0A4T0FVG4"/>
<dbReference type="InterPro" id="IPR019540">
    <property type="entry name" value="PtdIno-glycan_biosynth_class_S"/>
</dbReference>
<evidence type="ECO:0000256" key="7">
    <source>
        <dbReference type="ARBA" id="ARBA00022989"/>
    </source>
</evidence>
<evidence type="ECO:0000256" key="5">
    <source>
        <dbReference type="ARBA" id="ARBA00022692"/>
    </source>
</evidence>
<keyword evidence="9" id="KW-0325">Glycoprotein</keyword>
<comment type="similarity">
    <text evidence="3">Belongs to the PIGS family.</text>
</comment>
<keyword evidence="6" id="KW-0256">Endoplasmic reticulum</keyword>
<evidence type="ECO:0008006" key="13">
    <source>
        <dbReference type="Google" id="ProtNLM"/>
    </source>
</evidence>
<evidence type="ECO:0000256" key="1">
    <source>
        <dbReference type="ARBA" id="ARBA00004477"/>
    </source>
</evidence>
<evidence type="ECO:0000313" key="12">
    <source>
        <dbReference type="Proteomes" id="UP000310189"/>
    </source>
</evidence>
<dbReference type="GO" id="GO:0016255">
    <property type="term" value="P:attachment of GPI anchor to protein"/>
    <property type="evidence" value="ECO:0007669"/>
    <property type="project" value="InterPro"/>
</dbReference>
<sequence>MDSDSSNELSLLITILSERSGYRVDMDKEVKEQLSPLLAQLEQLHRFNTQSQHVYYSPIDLHNPVNSLNAYNLNANDADYHFVFYIPTQPETLTNHSLTIPDYGSLTILPHSPAPLPLHFLRYQLMQLLGFRVFDRSPTQNDIDQLLHAKIDSLNKDTDFTINLLTQVPPKAISHLALSRDSSLSLTARHLHAVKANGQATAEFHNPKKLPQLYFPDEHKYAIYLPLFGPITIPILLSIIKQLKHLRSKPKQSKA</sequence>
<dbReference type="UniPathway" id="UPA00196"/>
<reference evidence="11 12" key="1">
    <citation type="submission" date="2019-03" db="EMBL/GenBank/DDBJ databases">
        <title>Sequencing 23 genomes of Wallemia ichthyophaga.</title>
        <authorList>
            <person name="Gostincar C."/>
        </authorList>
    </citation>
    <scope>NUCLEOTIDE SEQUENCE [LARGE SCALE GENOMIC DNA]</scope>
    <source>
        <strain evidence="11 12">EXF-5753</strain>
    </source>
</reference>
<evidence type="ECO:0000313" key="11">
    <source>
        <dbReference type="EMBL" id="TIA92927.1"/>
    </source>
</evidence>
<evidence type="ECO:0000256" key="2">
    <source>
        <dbReference type="ARBA" id="ARBA00004687"/>
    </source>
</evidence>
<accession>A0A4T0FVG4</accession>
<organism evidence="11 12">
    <name type="scientific">Wallemia hederae</name>
    <dbReference type="NCBI Taxonomy" id="1540922"/>
    <lineage>
        <taxon>Eukaryota</taxon>
        <taxon>Fungi</taxon>
        <taxon>Dikarya</taxon>
        <taxon>Basidiomycota</taxon>
        <taxon>Wallemiomycotina</taxon>
        <taxon>Wallemiomycetes</taxon>
        <taxon>Wallemiales</taxon>
        <taxon>Wallemiaceae</taxon>
        <taxon>Wallemia</taxon>
    </lineage>
</organism>
<keyword evidence="12" id="KW-1185">Reference proteome</keyword>
<proteinExistence type="inferred from homology"/>
<dbReference type="Pfam" id="PF10510">
    <property type="entry name" value="PIG-S"/>
    <property type="match status" value="2"/>
</dbReference>
<evidence type="ECO:0000256" key="9">
    <source>
        <dbReference type="ARBA" id="ARBA00023180"/>
    </source>
</evidence>
<evidence type="ECO:0000256" key="4">
    <source>
        <dbReference type="ARBA" id="ARBA00022502"/>
    </source>
</evidence>
<comment type="caution">
    <text evidence="11">The sequence shown here is derived from an EMBL/GenBank/DDBJ whole genome shotgun (WGS) entry which is preliminary data.</text>
</comment>
<dbReference type="GO" id="GO:0006506">
    <property type="term" value="P:GPI anchor biosynthetic process"/>
    <property type="evidence" value="ECO:0007669"/>
    <property type="project" value="UniProtKB-UniPathway"/>
</dbReference>
<evidence type="ECO:0000256" key="10">
    <source>
        <dbReference type="SAM" id="Phobius"/>
    </source>
</evidence>
<dbReference type="OrthoDB" id="28748at2759"/>
<dbReference type="PANTHER" id="PTHR21072:SF13">
    <property type="entry name" value="GPI TRANSAMIDASE COMPONENT PIG-S"/>
    <property type="match status" value="1"/>
</dbReference>
<name>A0A4T0FVG4_9BASI</name>
<keyword evidence="7 10" id="KW-1133">Transmembrane helix</keyword>
<dbReference type="Proteomes" id="UP000310189">
    <property type="component" value="Unassembled WGS sequence"/>
</dbReference>
<gene>
    <name evidence="11" type="ORF">E3P99_00365</name>
</gene>
<keyword evidence="8 10" id="KW-0472">Membrane</keyword>
<evidence type="ECO:0000256" key="6">
    <source>
        <dbReference type="ARBA" id="ARBA00022824"/>
    </source>
</evidence>